<dbReference type="AlphaFoldDB" id="A0A319DTG2"/>
<feature type="compositionally biased region" description="Pro residues" evidence="1">
    <location>
        <begin position="240"/>
        <end position="256"/>
    </location>
</feature>
<feature type="region of interest" description="Disordered" evidence="1">
    <location>
        <begin position="229"/>
        <end position="264"/>
    </location>
</feature>
<protein>
    <submittedName>
        <fullName evidence="2">Uncharacterized protein</fullName>
    </submittedName>
</protein>
<feature type="compositionally biased region" description="Basic and acidic residues" evidence="1">
    <location>
        <begin position="31"/>
        <end position="40"/>
    </location>
</feature>
<organism evidence="2 3">
    <name type="scientific">Aspergillus sclerotiicarbonarius (strain CBS 121057 / IBT 28362)</name>
    <dbReference type="NCBI Taxonomy" id="1448318"/>
    <lineage>
        <taxon>Eukaryota</taxon>
        <taxon>Fungi</taxon>
        <taxon>Dikarya</taxon>
        <taxon>Ascomycota</taxon>
        <taxon>Pezizomycotina</taxon>
        <taxon>Eurotiomycetes</taxon>
        <taxon>Eurotiomycetidae</taxon>
        <taxon>Eurotiales</taxon>
        <taxon>Aspergillaceae</taxon>
        <taxon>Aspergillus</taxon>
        <taxon>Aspergillus subgen. Circumdati</taxon>
    </lineage>
</organism>
<evidence type="ECO:0000313" key="3">
    <source>
        <dbReference type="Proteomes" id="UP000248423"/>
    </source>
</evidence>
<evidence type="ECO:0000256" key="1">
    <source>
        <dbReference type="SAM" id="MobiDB-lite"/>
    </source>
</evidence>
<proteinExistence type="predicted"/>
<evidence type="ECO:0000313" key="2">
    <source>
        <dbReference type="EMBL" id="PYI00962.1"/>
    </source>
</evidence>
<feature type="region of interest" description="Disordered" evidence="1">
    <location>
        <begin position="1"/>
        <end position="40"/>
    </location>
</feature>
<keyword evidence="3" id="KW-1185">Reference proteome</keyword>
<gene>
    <name evidence="2" type="ORF">BO78DRAFT_28088</name>
</gene>
<dbReference type="Proteomes" id="UP000248423">
    <property type="component" value="Unassembled WGS sequence"/>
</dbReference>
<accession>A0A319DTG2</accession>
<dbReference type="OrthoDB" id="4411341at2759"/>
<name>A0A319DTG2_ASPSB</name>
<reference evidence="2 3" key="1">
    <citation type="submission" date="2018-02" db="EMBL/GenBank/DDBJ databases">
        <title>The genomes of Aspergillus section Nigri reveals drivers in fungal speciation.</title>
        <authorList>
            <consortium name="DOE Joint Genome Institute"/>
            <person name="Vesth T.C."/>
            <person name="Nybo J."/>
            <person name="Theobald S."/>
            <person name="Brandl J."/>
            <person name="Frisvad J.C."/>
            <person name="Nielsen K.F."/>
            <person name="Lyhne E.K."/>
            <person name="Kogle M.E."/>
            <person name="Kuo A."/>
            <person name="Riley R."/>
            <person name="Clum A."/>
            <person name="Nolan M."/>
            <person name="Lipzen A."/>
            <person name="Salamov A."/>
            <person name="Henrissat B."/>
            <person name="Wiebenga A."/>
            <person name="De vries R.P."/>
            <person name="Grigoriev I.V."/>
            <person name="Mortensen U.H."/>
            <person name="Andersen M.R."/>
            <person name="Baker S.E."/>
        </authorList>
    </citation>
    <scope>NUCLEOTIDE SEQUENCE [LARGE SCALE GENOMIC DNA]</scope>
    <source>
        <strain evidence="2 3">CBS 121057</strain>
    </source>
</reference>
<sequence length="465" mass="51740">MQVSRSGGPGYPHGQASDSPQISQTRVQPSRLEERPGCAFLKRSDSRDTDFYQIFPMEVDKDISINPPLSGSKVLKDAFSDKSTVEYHGAPGISLDTPLFRTGYESTTASCGKVNRDGASPEKPQNHTLDVLNERTLYERNCPGSPEAKAAWKPPRPPKPRFLSDFDVADSRAHENASLSPMFGLKDGHLHNKRLLPDSPGPLSTPQGCSRSRIRLANQSILLQSMDRDTRKQLKRPWSNPKPGPFRYVPRPPPRGPKTFLEDDDLSSPFPGPFPSIDNLPLRQDLRVGRPKDVNVHFQDVGDVFSNHQRIRDSTWKPISDCFQKLRGWISHRLKPEERSVVRLSLTGKRSVQQHSYSGPQTYSFNVDLNCLIVSKSMANRGGQDINLPASNSNTARLFRADITVPLLFLQVLARLGAALRILMFPEAVAIVVQLLLRFVGAPVLYVLEKLCISMAIHSGKPDAA</sequence>
<dbReference type="EMBL" id="KZ826429">
    <property type="protein sequence ID" value="PYI00962.1"/>
    <property type="molecule type" value="Genomic_DNA"/>
</dbReference>
<dbReference type="VEuPathDB" id="FungiDB:BO78DRAFT_28088"/>
<feature type="compositionally biased region" description="Polar residues" evidence="1">
    <location>
        <begin position="16"/>
        <end position="28"/>
    </location>
</feature>